<evidence type="ECO:0000256" key="11">
    <source>
        <dbReference type="ARBA" id="ARBA00073081"/>
    </source>
</evidence>
<dbReference type="GO" id="GO:0016020">
    <property type="term" value="C:membrane"/>
    <property type="evidence" value="ECO:0007669"/>
    <property type="project" value="UniProtKB-SubCell"/>
</dbReference>
<dbReference type="FunFam" id="1.10.555.10:FF:000005">
    <property type="entry name" value="Chimaerin"/>
    <property type="match status" value="1"/>
</dbReference>
<feature type="transmembrane region" description="Helical" evidence="16">
    <location>
        <begin position="580"/>
        <end position="599"/>
    </location>
</feature>
<feature type="compositionally biased region" description="Polar residues" evidence="15">
    <location>
        <begin position="161"/>
        <end position="181"/>
    </location>
</feature>
<dbReference type="InterPro" id="IPR046349">
    <property type="entry name" value="C1-like_sf"/>
</dbReference>
<dbReference type="InterPro" id="IPR020454">
    <property type="entry name" value="DAG/PE-bd"/>
</dbReference>
<evidence type="ECO:0000256" key="9">
    <source>
        <dbReference type="ARBA" id="ARBA00022999"/>
    </source>
</evidence>
<dbReference type="PROSITE" id="PS00479">
    <property type="entry name" value="ZF_DAG_PE_1"/>
    <property type="match status" value="1"/>
</dbReference>
<dbReference type="Proteomes" id="UP000663879">
    <property type="component" value="Unassembled WGS sequence"/>
</dbReference>
<keyword evidence="5" id="KW-0479">Metal-binding</keyword>
<keyword evidence="3" id="KW-0343">GTPase activation</keyword>
<comment type="subcellular location">
    <subcellularLocation>
        <location evidence="1">Membrane</location>
        <topology evidence="1">Peripheral membrane protein</topology>
    </subcellularLocation>
</comment>
<keyword evidence="4 16" id="KW-0812">Transmembrane</keyword>
<dbReference type="InterPro" id="IPR005349">
    <property type="entry name" value="TMEM14"/>
</dbReference>
<keyword evidence="10 16" id="KW-0472">Membrane</keyword>
<organism evidence="20 21">
    <name type="scientific">Brachionus calyciflorus</name>
    <dbReference type="NCBI Taxonomy" id="104777"/>
    <lineage>
        <taxon>Eukaryota</taxon>
        <taxon>Metazoa</taxon>
        <taxon>Spiralia</taxon>
        <taxon>Gnathifera</taxon>
        <taxon>Rotifera</taxon>
        <taxon>Eurotatoria</taxon>
        <taxon>Monogononta</taxon>
        <taxon>Pseudotrocha</taxon>
        <taxon>Ploima</taxon>
        <taxon>Brachionidae</taxon>
        <taxon>Brachionus</taxon>
    </lineage>
</organism>
<keyword evidence="8 16" id="KW-1133">Transmembrane helix</keyword>
<dbReference type="OrthoDB" id="3196451at2759"/>
<evidence type="ECO:0000256" key="6">
    <source>
        <dbReference type="ARBA" id="ARBA00022771"/>
    </source>
</evidence>
<dbReference type="Gene3D" id="1.10.10.1740">
    <property type="entry name" value="Transmembrane protein 14-like"/>
    <property type="match status" value="1"/>
</dbReference>
<feature type="region of interest" description="Disordered" evidence="15">
    <location>
        <begin position="161"/>
        <end position="187"/>
    </location>
</feature>
<evidence type="ECO:0000313" key="21">
    <source>
        <dbReference type="Proteomes" id="UP000663879"/>
    </source>
</evidence>
<dbReference type="EMBL" id="CAJNOC010000853">
    <property type="protein sequence ID" value="CAF0810079.1"/>
    <property type="molecule type" value="Genomic_DNA"/>
</dbReference>
<evidence type="ECO:0000256" key="5">
    <source>
        <dbReference type="ARBA" id="ARBA00022723"/>
    </source>
</evidence>
<dbReference type="FunFam" id="3.30.505.10:FF:000019">
    <property type="entry name" value="Chimaerin"/>
    <property type="match status" value="1"/>
</dbReference>
<feature type="domain" description="SH2" evidence="17">
    <location>
        <begin position="49"/>
        <end position="118"/>
    </location>
</feature>
<feature type="domain" description="Rho-GAP" evidence="19">
    <location>
        <begin position="329"/>
        <end position="522"/>
    </location>
</feature>
<dbReference type="PANTHER" id="PTHR46075:SF5">
    <property type="entry name" value="PHOSPHATIDYLINOSITOL 3-KINASE REGULATORY SUBUNIT ALPHA"/>
    <property type="match status" value="1"/>
</dbReference>
<dbReference type="Pfam" id="PF00130">
    <property type="entry name" value="C1_1"/>
    <property type="match status" value="1"/>
</dbReference>
<comment type="similarity">
    <text evidence="2">Belongs to the TMEM14 family.</text>
</comment>
<evidence type="ECO:0000256" key="1">
    <source>
        <dbReference type="ARBA" id="ARBA00004170"/>
    </source>
</evidence>
<evidence type="ECO:0000256" key="7">
    <source>
        <dbReference type="ARBA" id="ARBA00022833"/>
    </source>
</evidence>
<dbReference type="PROSITE" id="PS50001">
    <property type="entry name" value="SH2"/>
    <property type="match status" value="1"/>
</dbReference>
<dbReference type="Pfam" id="PF03647">
    <property type="entry name" value="Tmemb_14"/>
    <property type="match status" value="1"/>
</dbReference>
<dbReference type="InterPro" id="IPR051854">
    <property type="entry name" value="Rho-type_GAP"/>
</dbReference>
<dbReference type="InterPro" id="IPR000198">
    <property type="entry name" value="RhoGAP_dom"/>
</dbReference>
<dbReference type="InterPro" id="IPR002219">
    <property type="entry name" value="PKC_DAG/PE"/>
</dbReference>
<dbReference type="SMART" id="SM00252">
    <property type="entry name" value="SH2"/>
    <property type="match status" value="1"/>
</dbReference>
<dbReference type="InterPro" id="IPR044890">
    <property type="entry name" value="TMEM14_sf"/>
</dbReference>
<evidence type="ECO:0000256" key="3">
    <source>
        <dbReference type="ARBA" id="ARBA00022468"/>
    </source>
</evidence>
<evidence type="ECO:0000256" key="4">
    <source>
        <dbReference type="ARBA" id="ARBA00022692"/>
    </source>
</evidence>
<dbReference type="SMART" id="SM00109">
    <property type="entry name" value="C1"/>
    <property type="match status" value="1"/>
</dbReference>
<evidence type="ECO:0000256" key="15">
    <source>
        <dbReference type="SAM" id="MobiDB-lite"/>
    </source>
</evidence>
<comment type="caution">
    <text evidence="20">The sequence shown here is derived from an EMBL/GenBank/DDBJ whole genome shotgun (WGS) entry which is preliminary data.</text>
</comment>
<dbReference type="SUPFAM" id="SSF55550">
    <property type="entry name" value="SH2 domain"/>
    <property type="match status" value="1"/>
</dbReference>
<dbReference type="SUPFAM" id="SSF48350">
    <property type="entry name" value="GTPase activation domain, GAP"/>
    <property type="match status" value="1"/>
</dbReference>
<dbReference type="Pfam" id="PF00620">
    <property type="entry name" value="RhoGAP"/>
    <property type="match status" value="1"/>
</dbReference>
<evidence type="ECO:0000313" key="20">
    <source>
        <dbReference type="EMBL" id="CAF0810079.1"/>
    </source>
</evidence>
<dbReference type="PROSITE" id="PS50081">
    <property type="entry name" value="ZF_DAG_PE_2"/>
    <property type="match status" value="1"/>
</dbReference>
<feature type="transmembrane region" description="Helical" evidence="16">
    <location>
        <begin position="555"/>
        <end position="574"/>
    </location>
</feature>
<dbReference type="InterPro" id="IPR008936">
    <property type="entry name" value="Rho_GTPase_activation_prot"/>
</dbReference>
<dbReference type="FunFam" id="3.30.60.20:FF:000025">
    <property type="entry name" value="Chimaerin"/>
    <property type="match status" value="1"/>
</dbReference>
<name>A0A813T7T0_9BILA</name>
<dbReference type="GO" id="GO:0007165">
    <property type="term" value="P:signal transduction"/>
    <property type="evidence" value="ECO:0007669"/>
    <property type="project" value="InterPro"/>
</dbReference>
<evidence type="ECO:0000256" key="10">
    <source>
        <dbReference type="ARBA" id="ARBA00023136"/>
    </source>
</evidence>
<accession>A0A813T7T0</accession>
<dbReference type="CDD" id="cd20806">
    <property type="entry name" value="C1_CHN"/>
    <property type="match status" value="1"/>
</dbReference>
<dbReference type="Gene3D" id="1.10.555.10">
    <property type="entry name" value="Rho GTPase activation protein"/>
    <property type="match status" value="1"/>
</dbReference>
<dbReference type="PRINTS" id="PR00008">
    <property type="entry name" value="DAGPEDOMAIN"/>
</dbReference>
<keyword evidence="9 14" id="KW-0727">SH2 domain</keyword>
<keyword evidence="21" id="KW-1185">Reference proteome</keyword>
<dbReference type="GO" id="GO:0005096">
    <property type="term" value="F:GTPase activator activity"/>
    <property type="evidence" value="ECO:0007669"/>
    <property type="project" value="UniProtKB-KW"/>
</dbReference>
<dbReference type="AlphaFoldDB" id="A0A813T7T0"/>
<evidence type="ECO:0000256" key="12">
    <source>
        <dbReference type="ARBA" id="ARBA00076015"/>
    </source>
</evidence>
<protein>
    <recommendedName>
        <fullName evidence="11">Beta-chimaerin</fullName>
    </recommendedName>
    <alternativeName>
        <fullName evidence="12">Beta-chimerin</fullName>
    </alternativeName>
    <alternativeName>
        <fullName evidence="13">Rho GTPase-activating protein 3</fullName>
    </alternativeName>
</protein>
<evidence type="ECO:0000259" key="18">
    <source>
        <dbReference type="PROSITE" id="PS50081"/>
    </source>
</evidence>
<dbReference type="PANTHER" id="PTHR46075">
    <property type="entry name" value="CHIMERIN FAMILY MEMBER"/>
    <property type="match status" value="1"/>
</dbReference>
<evidence type="ECO:0000256" key="14">
    <source>
        <dbReference type="PROSITE-ProRule" id="PRU00191"/>
    </source>
</evidence>
<dbReference type="Pfam" id="PF00017">
    <property type="entry name" value="SH2"/>
    <property type="match status" value="1"/>
</dbReference>
<keyword evidence="7" id="KW-0862">Zinc</keyword>
<dbReference type="PROSITE" id="PS50238">
    <property type="entry name" value="RHOGAP"/>
    <property type="match status" value="1"/>
</dbReference>
<dbReference type="InterPro" id="IPR000980">
    <property type="entry name" value="SH2"/>
</dbReference>
<dbReference type="InterPro" id="IPR036860">
    <property type="entry name" value="SH2_dom_sf"/>
</dbReference>
<dbReference type="Gene3D" id="3.30.60.20">
    <property type="match status" value="1"/>
</dbReference>
<sequence>MMEGINSLRSHSIPVWKTYLYQLQLQAPCPKPALCQKNVPNRPPYYGLEYHGMISRQESEQQIGNEDGNFLVRESNNPPGSVTLAIRFNNETKNYKVYYDGAFYVGEKRFDTIADLVHDGLISFYIEKHASNYIAMMAEENNYAESPYVASRTALLARQNRQSLPPQKTSPPQSVHSSFQRQHSHAQFQQNVHQQFQQQIHQQFQHTFLHQHQHLQQTIQSSNQLDKENRMFNSLNEQDSLRSHMSNGSKSNNIIDRFNIMNSEKPHRFKQQNFKGPHWCDFCLNFMWGLVSQGVKCQDCGFQAHKKCSERTPPDCEPQMRYIKRIFGVDLTTLVKATNSIRPIVVEKCIEEIERRKGAIESEGLYRVSGFSDTIDELRLAFDRGDNVDFNEFKYNDIHIICSLLKLYLRQLPIPLITFEVYNKLIESLNSATQNTNVVQILKSCIQDLPPAHYLTLKYLMEHLFKVSKYSAKNQMNFENLAIVFGPTLMRSINPDPVLALKNTHKEQKITELLIEIIQKMNQSVGRTDYLSYGYGLAVMAGGLIGYFKAGSIPSLAAGLLFGAAASYGAVLTSKNPKSYHLALLTSGTLLVVMGMRFYRSGKLMPAGLMTVLSLAQTARLGMRLAEQ</sequence>
<evidence type="ECO:0000256" key="2">
    <source>
        <dbReference type="ARBA" id="ARBA00007590"/>
    </source>
</evidence>
<evidence type="ECO:0000256" key="8">
    <source>
        <dbReference type="ARBA" id="ARBA00022989"/>
    </source>
</evidence>
<dbReference type="SUPFAM" id="SSF57889">
    <property type="entry name" value="Cysteine-rich domain"/>
    <property type="match status" value="1"/>
</dbReference>
<evidence type="ECO:0000256" key="13">
    <source>
        <dbReference type="ARBA" id="ARBA00077047"/>
    </source>
</evidence>
<evidence type="ECO:0000259" key="19">
    <source>
        <dbReference type="PROSITE" id="PS50238"/>
    </source>
</evidence>
<proteinExistence type="inferred from homology"/>
<reference evidence="20" key="1">
    <citation type="submission" date="2021-02" db="EMBL/GenBank/DDBJ databases">
        <authorList>
            <person name="Nowell W R."/>
        </authorList>
    </citation>
    <scope>NUCLEOTIDE SEQUENCE</scope>
    <source>
        <strain evidence="20">Ploen Becks lab</strain>
    </source>
</reference>
<gene>
    <name evidence="20" type="ORF">OXX778_LOCUS6926</name>
</gene>
<dbReference type="GO" id="GO:0008270">
    <property type="term" value="F:zinc ion binding"/>
    <property type="evidence" value="ECO:0007669"/>
    <property type="project" value="UniProtKB-KW"/>
</dbReference>
<evidence type="ECO:0000259" key="17">
    <source>
        <dbReference type="PROSITE" id="PS50001"/>
    </source>
</evidence>
<keyword evidence="6" id="KW-0863">Zinc-finger</keyword>
<feature type="domain" description="Phorbol-ester/DAG-type" evidence="18">
    <location>
        <begin position="266"/>
        <end position="316"/>
    </location>
</feature>
<evidence type="ECO:0000256" key="16">
    <source>
        <dbReference type="SAM" id="Phobius"/>
    </source>
</evidence>
<dbReference type="SMART" id="SM00324">
    <property type="entry name" value="RhoGAP"/>
    <property type="match status" value="1"/>
</dbReference>
<dbReference type="Gene3D" id="3.30.505.10">
    <property type="entry name" value="SH2 domain"/>
    <property type="match status" value="1"/>
</dbReference>